<dbReference type="InterPro" id="IPR002401">
    <property type="entry name" value="Cyt_P450_E_grp-I"/>
</dbReference>
<dbReference type="HOGENOM" id="CLU_001570_2_1_1"/>
<dbReference type="PROSITE" id="PS00086">
    <property type="entry name" value="CYTOCHROME_P450"/>
    <property type="match status" value="1"/>
</dbReference>
<evidence type="ECO:0000256" key="5">
    <source>
        <dbReference type="ARBA" id="ARBA00023033"/>
    </source>
</evidence>
<keyword evidence="3 7" id="KW-0560">Oxidoreductase</keyword>
<dbReference type="GO" id="GO:0020037">
    <property type="term" value="F:heme binding"/>
    <property type="evidence" value="ECO:0007669"/>
    <property type="project" value="InterPro"/>
</dbReference>
<dbReference type="Gene3D" id="1.10.630.10">
    <property type="entry name" value="Cytochrome P450"/>
    <property type="match status" value="1"/>
</dbReference>
<dbReference type="GO" id="GO:0004497">
    <property type="term" value="F:monooxygenase activity"/>
    <property type="evidence" value="ECO:0007669"/>
    <property type="project" value="UniProtKB-KW"/>
</dbReference>
<dbReference type="eggNOG" id="KOG0156">
    <property type="taxonomic scope" value="Eukaryota"/>
</dbReference>
<sequence>MLSLQTVALGAFISLGLVYVLTTLSYRQRSRGAKPIPGPKGLPLLGNILDIQGPNLVPTFNKWNSEYGPIVAFSIFGQKQIVLGTEKATNDLFVKRGNNYSERGTPPAAAYVSRDYVTALMGKNDVWRRQRKALHSVLASTVAVTYEPFIELESAYTLQHLIETPKDFNSHIERYAYGVIFRLALGQSVDSMNDKEVLESSKYTDDILDTFRPDKYLGNLIPSLLKLPTWLVPSNAELDRLANGMESQMNSFEDSVREGMKDGSAPDSWMRHFIENRQNLGLDRPEANYTLYALVGAGTRSPYNAVLSFIVAMMEYPDWQQKLQDEVDRVVGSERLPVFEDLPNLPIVRAIVKEGIRWRSIVAEIGIPHMTEEDDFYEGYFIPKGTILHANYSSILRERDLYPDGAAFNPDRWLNPAFPTYKEPLTVHPNLTNFTSFGYGRRACPGTNFTERSLTVMVARIAWGFDIKTPIDPVTKEEIKLNIQYEPTPNPKPLPFPADISPRSKDRAAIIMAEAEKTRKSDPLRKDI</sequence>
<evidence type="ECO:0000256" key="4">
    <source>
        <dbReference type="ARBA" id="ARBA00023004"/>
    </source>
</evidence>
<evidence type="ECO:0000256" key="6">
    <source>
        <dbReference type="PIRSR" id="PIRSR602401-1"/>
    </source>
</evidence>
<dbReference type="InterPro" id="IPR001128">
    <property type="entry name" value="Cyt_P450"/>
</dbReference>
<evidence type="ECO:0008006" key="11">
    <source>
        <dbReference type="Google" id="ProtNLM"/>
    </source>
</evidence>
<dbReference type="KEGG" id="pfy:PFICI_15237"/>
<keyword evidence="8" id="KW-0812">Transmembrane</keyword>
<dbReference type="InParanoid" id="W3WIS3"/>
<dbReference type="SUPFAM" id="SSF48264">
    <property type="entry name" value="Cytochrome P450"/>
    <property type="match status" value="1"/>
</dbReference>
<dbReference type="GeneID" id="19280250"/>
<dbReference type="CDD" id="cd11065">
    <property type="entry name" value="CYP64-like"/>
    <property type="match status" value="1"/>
</dbReference>
<evidence type="ECO:0000313" key="10">
    <source>
        <dbReference type="Proteomes" id="UP000030651"/>
    </source>
</evidence>
<dbReference type="OMA" id="NIFTWDQ"/>
<protein>
    <recommendedName>
        <fullName evidence="11">Cytochrome P450</fullName>
    </recommendedName>
</protein>
<feature type="transmembrane region" description="Helical" evidence="8">
    <location>
        <begin position="6"/>
        <end position="26"/>
    </location>
</feature>
<evidence type="ECO:0000256" key="1">
    <source>
        <dbReference type="ARBA" id="ARBA00010617"/>
    </source>
</evidence>
<accession>W3WIS3</accession>
<keyword evidence="10" id="KW-1185">Reference proteome</keyword>
<evidence type="ECO:0000256" key="2">
    <source>
        <dbReference type="ARBA" id="ARBA00022723"/>
    </source>
</evidence>
<dbReference type="InterPro" id="IPR017972">
    <property type="entry name" value="Cyt_P450_CS"/>
</dbReference>
<dbReference type="InterPro" id="IPR036396">
    <property type="entry name" value="Cyt_P450_sf"/>
</dbReference>
<dbReference type="PANTHER" id="PTHR46300">
    <property type="entry name" value="P450, PUTATIVE (EUROFUNG)-RELATED-RELATED"/>
    <property type="match status" value="1"/>
</dbReference>
<keyword evidence="8" id="KW-0472">Membrane</keyword>
<comment type="similarity">
    <text evidence="1 7">Belongs to the cytochrome P450 family.</text>
</comment>
<evidence type="ECO:0000256" key="8">
    <source>
        <dbReference type="SAM" id="Phobius"/>
    </source>
</evidence>
<keyword evidence="5 7" id="KW-0503">Monooxygenase</keyword>
<dbReference type="RefSeq" id="XP_007842009.1">
    <property type="nucleotide sequence ID" value="XM_007843818.1"/>
</dbReference>
<evidence type="ECO:0000256" key="3">
    <source>
        <dbReference type="ARBA" id="ARBA00023002"/>
    </source>
</evidence>
<keyword evidence="4 6" id="KW-0408">Iron</keyword>
<dbReference type="EMBL" id="KI912124">
    <property type="protein sequence ID" value="ETS73062.1"/>
    <property type="molecule type" value="Genomic_DNA"/>
</dbReference>
<comment type="cofactor">
    <cofactor evidence="6">
        <name>heme</name>
        <dbReference type="ChEBI" id="CHEBI:30413"/>
    </cofactor>
</comment>
<evidence type="ECO:0000256" key="7">
    <source>
        <dbReference type="RuleBase" id="RU000461"/>
    </source>
</evidence>
<proteinExistence type="inferred from homology"/>
<dbReference type="PANTHER" id="PTHR46300:SF2">
    <property type="entry name" value="CYTOCHROME P450 MONOOXYGENASE ALNH-RELATED"/>
    <property type="match status" value="1"/>
</dbReference>
<keyword evidence="8" id="KW-1133">Transmembrane helix</keyword>
<dbReference type="GO" id="GO:0016705">
    <property type="term" value="F:oxidoreductase activity, acting on paired donors, with incorporation or reduction of molecular oxygen"/>
    <property type="evidence" value="ECO:0007669"/>
    <property type="project" value="InterPro"/>
</dbReference>
<name>W3WIS3_PESFW</name>
<dbReference type="GO" id="GO:0005506">
    <property type="term" value="F:iron ion binding"/>
    <property type="evidence" value="ECO:0007669"/>
    <property type="project" value="InterPro"/>
</dbReference>
<feature type="binding site" description="axial binding residue" evidence="6">
    <location>
        <position position="444"/>
    </location>
    <ligand>
        <name>heme</name>
        <dbReference type="ChEBI" id="CHEBI:30413"/>
    </ligand>
    <ligandPart>
        <name>Fe</name>
        <dbReference type="ChEBI" id="CHEBI:18248"/>
    </ligandPart>
</feature>
<dbReference type="InterPro" id="IPR050364">
    <property type="entry name" value="Cytochrome_P450_fung"/>
</dbReference>
<dbReference type="Proteomes" id="UP000030651">
    <property type="component" value="Unassembled WGS sequence"/>
</dbReference>
<evidence type="ECO:0000313" key="9">
    <source>
        <dbReference type="EMBL" id="ETS73062.1"/>
    </source>
</evidence>
<gene>
    <name evidence="9" type="ORF">PFICI_15237</name>
</gene>
<keyword evidence="2 6" id="KW-0479">Metal-binding</keyword>
<keyword evidence="6 7" id="KW-0349">Heme</keyword>
<dbReference type="AlphaFoldDB" id="W3WIS3"/>
<dbReference type="Pfam" id="PF00067">
    <property type="entry name" value="p450"/>
    <property type="match status" value="1"/>
</dbReference>
<dbReference type="PRINTS" id="PR00463">
    <property type="entry name" value="EP450I"/>
</dbReference>
<dbReference type="OrthoDB" id="1103324at2759"/>
<organism evidence="9 10">
    <name type="scientific">Pestalotiopsis fici (strain W106-1 / CGMCC3.15140)</name>
    <dbReference type="NCBI Taxonomy" id="1229662"/>
    <lineage>
        <taxon>Eukaryota</taxon>
        <taxon>Fungi</taxon>
        <taxon>Dikarya</taxon>
        <taxon>Ascomycota</taxon>
        <taxon>Pezizomycotina</taxon>
        <taxon>Sordariomycetes</taxon>
        <taxon>Xylariomycetidae</taxon>
        <taxon>Amphisphaeriales</taxon>
        <taxon>Sporocadaceae</taxon>
        <taxon>Pestalotiopsis</taxon>
    </lineage>
</organism>
<reference evidence="10" key="1">
    <citation type="journal article" date="2015" name="BMC Genomics">
        <title>Genomic and transcriptomic analysis of the endophytic fungus Pestalotiopsis fici reveals its lifestyle and high potential for synthesis of natural products.</title>
        <authorList>
            <person name="Wang X."/>
            <person name="Zhang X."/>
            <person name="Liu L."/>
            <person name="Xiang M."/>
            <person name="Wang W."/>
            <person name="Sun X."/>
            <person name="Che Y."/>
            <person name="Guo L."/>
            <person name="Liu G."/>
            <person name="Guo L."/>
            <person name="Wang C."/>
            <person name="Yin W.B."/>
            <person name="Stadler M."/>
            <person name="Zhang X."/>
            <person name="Liu X."/>
        </authorList>
    </citation>
    <scope>NUCLEOTIDE SEQUENCE [LARGE SCALE GENOMIC DNA]</scope>
    <source>
        <strain evidence="10">W106-1 / CGMCC3.15140</strain>
    </source>
</reference>